<name>A0ACC1HBK4_9FUNG</name>
<gene>
    <name evidence="1" type="ORF">EV182_004313</name>
</gene>
<proteinExistence type="predicted"/>
<keyword evidence="2" id="KW-1185">Reference proteome</keyword>
<sequence>MQQRRALSATHACFSIGFELTEDQLSMQNTARQFARDVIIPAAPYHDKTGEYPVDIIRQAWEVGLVNTHIPQEYGGLGLGVLDAALVSEELAYACTGIQTAIEANTLAEAPVILAGSHEQKKKYLGRMTEEPLMAAYCVTEPGAGSDVAGLGTTAVKEGDHW</sequence>
<organism evidence="1 2">
    <name type="scientific">Spiromyces aspiralis</name>
    <dbReference type="NCBI Taxonomy" id="68401"/>
    <lineage>
        <taxon>Eukaryota</taxon>
        <taxon>Fungi</taxon>
        <taxon>Fungi incertae sedis</taxon>
        <taxon>Zoopagomycota</taxon>
        <taxon>Kickxellomycotina</taxon>
        <taxon>Kickxellomycetes</taxon>
        <taxon>Kickxellales</taxon>
        <taxon>Kickxellaceae</taxon>
        <taxon>Spiromyces</taxon>
    </lineage>
</organism>
<evidence type="ECO:0000313" key="1">
    <source>
        <dbReference type="EMBL" id="KAJ1673918.1"/>
    </source>
</evidence>
<protein>
    <submittedName>
        <fullName evidence="1">Uncharacterized protein</fullName>
    </submittedName>
</protein>
<dbReference type="Proteomes" id="UP001145114">
    <property type="component" value="Unassembled WGS sequence"/>
</dbReference>
<feature type="non-terminal residue" evidence="1">
    <location>
        <position position="162"/>
    </location>
</feature>
<dbReference type="EMBL" id="JAMZIH010006440">
    <property type="protein sequence ID" value="KAJ1673918.1"/>
    <property type="molecule type" value="Genomic_DNA"/>
</dbReference>
<evidence type="ECO:0000313" key="2">
    <source>
        <dbReference type="Proteomes" id="UP001145114"/>
    </source>
</evidence>
<accession>A0ACC1HBK4</accession>
<reference evidence="1" key="1">
    <citation type="submission" date="2022-06" db="EMBL/GenBank/DDBJ databases">
        <title>Phylogenomic reconstructions and comparative analyses of Kickxellomycotina fungi.</title>
        <authorList>
            <person name="Reynolds N.K."/>
            <person name="Stajich J.E."/>
            <person name="Barry K."/>
            <person name="Grigoriev I.V."/>
            <person name="Crous P."/>
            <person name="Smith M.E."/>
        </authorList>
    </citation>
    <scope>NUCLEOTIDE SEQUENCE</scope>
    <source>
        <strain evidence="1">RSA 2271</strain>
    </source>
</reference>
<comment type="caution">
    <text evidence="1">The sequence shown here is derived from an EMBL/GenBank/DDBJ whole genome shotgun (WGS) entry which is preliminary data.</text>
</comment>